<dbReference type="Proteomes" id="UP000078558">
    <property type="component" value="Chromosome I"/>
</dbReference>
<dbReference type="STRING" id="1851544.ODI_00578"/>
<evidence type="ECO:0000256" key="3">
    <source>
        <dbReference type="ARBA" id="ARBA00022519"/>
    </source>
</evidence>
<keyword evidence="12" id="KW-0813">Transport</keyword>
<comment type="subcellular location">
    <subcellularLocation>
        <location evidence="1 12">Cell membrane</location>
        <topology evidence="1 12">Multi-pass membrane protein</topology>
    </subcellularLocation>
</comment>
<keyword evidence="9 12" id="KW-0407">Ion channel</keyword>
<evidence type="ECO:0000256" key="10">
    <source>
        <dbReference type="ARBA" id="ARBA00035120"/>
    </source>
</evidence>
<evidence type="ECO:0000256" key="1">
    <source>
        <dbReference type="ARBA" id="ARBA00004651"/>
    </source>
</evidence>
<keyword evidence="7 12" id="KW-0406">Ion transport</keyword>
<dbReference type="GO" id="GO:0046872">
    <property type="term" value="F:metal ion binding"/>
    <property type="evidence" value="ECO:0007669"/>
    <property type="project" value="UniProtKB-KW"/>
</dbReference>
<keyword evidence="12" id="KW-0479">Metal-binding</keyword>
<dbReference type="GO" id="GO:0140114">
    <property type="term" value="P:cellular detoxification of fluoride"/>
    <property type="evidence" value="ECO:0007669"/>
    <property type="project" value="UniProtKB-UniRule"/>
</dbReference>
<dbReference type="AlphaFoldDB" id="A0A1C3K7T8"/>
<dbReference type="HAMAP" id="MF_00454">
    <property type="entry name" value="FluC"/>
    <property type="match status" value="1"/>
</dbReference>
<reference evidence="14 15" key="2">
    <citation type="submission" date="2017-08" db="EMBL/GenBank/DDBJ databases">
        <authorList>
            <person name="de Groot N.N."/>
        </authorList>
    </citation>
    <scope>NUCLEOTIDE SEQUENCE [LARGE SCALE GENOMIC DNA]</scope>
    <source>
        <strain evidence="14">Orrdi1</strain>
    </source>
</reference>
<accession>A0A1C3K7T8</accession>
<keyword evidence="3" id="KW-0997">Cell inner membrane</keyword>
<evidence type="ECO:0000313" key="13">
    <source>
        <dbReference type="EMBL" id="SBT27589.1"/>
    </source>
</evidence>
<dbReference type="PANTHER" id="PTHR28259:SF1">
    <property type="entry name" value="FLUORIDE EXPORT PROTEIN 1-RELATED"/>
    <property type="match status" value="1"/>
</dbReference>
<keyword evidence="2 12" id="KW-1003">Cell membrane</keyword>
<evidence type="ECO:0000256" key="12">
    <source>
        <dbReference type="HAMAP-Rule" id="MF_00454"/>
    </source>
</evidence>
<dbReference type="KEGG" id="odi:ODI_R1604"/>
<feature type="transmembrane region" description="Helical" evidence="12">
    <location>
        <begin position="6"/>
        <end position="31"/>
    </location>
</feature>
<dbReference type="InterPro" id="IPR003691">
    <property type="entry name" value="FluC"/>
</dbReference>
<protein>
    <recommendedName>
        <fullName evidence="12">Fluoride-specific ion channel FluC</fullName>
    </recommendedName>
</protein>
<dbReference type="EMBL" id="FLRC01000055">
    <property type="protein sequence ID" value="SBT27589.1"/>
    <property type="molecule type" value="Genomic_DNA"/>
</dbReference>
<keyword evidence="15" id="KW-1185">Reference proteome</keyword>
<comment type="function">
    <text evidence="12">Fluoride-specific ion channel. Important for reducing fluoride concentration in the cell, thus reducing its toxicity.</text>
</comment>
<dbReference type="EMBL" id="LT907988">
    <property type="protein sequence ID" value="SOE48723.1"/>
    <property type="molecule type" value="Genomic_DNA"/>
</dbReference>
<evidence type="ECO:0000313" key="14">
    <source>
        <dbReference type="EMBL" id="SOE48723.1"/>
    </source>
</evidence>
<reference evidence="13 15" key="1">
    <citation type="submission" date="2016-06" db="EMBL/GenBank/DDBJ databases">
        <authorList>
            <person name="Kjaerup R.B."/>
            <person name="Dalgaard T.S."/>
            <person name="Juul-Madsen H.R."/>
        </authorList>
    </citation>
    <scope>NUCLEOTIDE SEQUENCE [LARGE SCALE GENOMIC DNA]</scope>
    <source>
        <strain evidence="13">Orrdi1</strain>
    </source>
</reference>
<feature type="binding site" evidence="12">
    <location>
        <position position="83"/>
    </location>
    <ligand>
        <name>Na(+)</name>
        <dbReference type="ChEBI" id="CHEBI:29101"/>
        <note>structural</note>
    </ligand>
</feature>
<feature type="transmembrane region" description="Helical" evidence="12">
    <location>
        <begin position="43"/>
        <end position="62"/>
    </location>
</feature>
<keyword evidence="4 12" id="KW-0812">Transmembrane</keyword>
<dbReference type="GO" id="GO:0005886">
    <property type="term" value="C:plasma membrane"/>
    <property type="evidence" value="ECO:0007669"/>
    <property type="project" value="UniProtKB-SubCell"/>
</dbReference>
<proteinExistence type="inferred from homology"/>
<keyword evidence="6 12" id="KW-0915">Sodium</keyword>
<feature type="transmembrane region" description="Helical" evidence="12">
    <location>
        <begin position="68"/>
        <end position="89"/>
    </location>
</feature>
<evidence type="ECO:0000256" key="7">
    <source>
        <dbReference type="ARBA" id="ARBA00023065"/>
    </source>
</evidence>
<feature type="transmembrane region" description="Helical" evidence="12">
    <location>
        <begin position="101"/>
        <end position="126"/>
    </location>
</feature>
<keyword evidence="8 12" id="KW-0472">Membrane</keyword>
<evidence type="ECO:0000256" key="8">
    <source>
        <dbReference type="ARBA" id="ARBA00023136"/>
    </source>
</evidence>
<evidence type="ECO:0000256" key="4">
    <source>
        <dbReference type="ARBA" id="ARBA00022692"/>
    </source>
</evidence>
<dbReference type="Pfam" id="PF02537">
    <property type="entry name" value="CRCB"/>
    <property type="match status" value="1"/>
</dbReference>
<dbReference type="RefSeq" id="WP_067759475.1">
    <property type="nucleotide sequence ID" value="NZ_LT907988.1"/>
</dbReference>
<sequence>MVQLFSPFHFLVIGVGAALGAWARWLLGAWLNASPQGWPWGTLAANLVGGYLIGVVLGVVVAHPEWPAWIRLAAVTGFLGGLTTFSTFSAETVGLLSHGRYLLALGYAGASLAGSLVLTGLGLWTVRGLAAG</sequence>
<name>A0A1C3K7T8_9BURK</name>
<gene>
    <name evidence="12" type="primary">fluC</name>
    <name evidence="12" type="synonym">crcB</name>
    <name evidence="13" type="ORF">ODI_00578</name>
    <name evidence="14" type="ORF">ODI_R1604</name>
</gene>
<evidence type="ECO:0000256" key="11">
    <source>
        <dbReference type="ARBA" id="ARBA00035585"/>
    </source>
</evidence>
<feature type="binding site" evidence="12">
    <location>
        <position position="80"/>
    </location>
    <ligand>
        <name>Na(+)</name>
        <dbReference type="ChEBI" id="CHEBI:29101"/>
        <note>structural</note>
    </ligand>
</feature>
<comment type="activity regulation">
    <text evidence="12">Na(+) is not transported, but it plays an essential structural role and its presence is essential for fluoride channel function.</text>
</comment>
<organism evidence="13 15">
    <name type="scientific">Orrella dioscoreae</name>
    <dbReference type="NCBI Taxonomy" id="1851544"/>
    <lineage>
        <taxon>Bacteria</taxon>
        <taxon>Pseudomonadati</taxon>
        <taxon>Pseudomonadota</taxon>
        <taxon>Betaproteobacteria</taxon>
        <taxon>Burkholderiales</taxon>
        <taxon>Alcaligenaceae</taxon>
        <taxon>Orrella</taxon>
    </lineage>
</organism>
<dbReference type="GO" id="GO:0062054">
    <property type="term" value="F:fluoride channel activity"/>
    <property type="evidence" value="ECO:0007669"/>
    <property type="project" value="UniProtKB-UniRule"/>
</dbReference>
<evidence type="ECO:0000256" key="2">
    <source>
        <dbReference type="ARBA" id="ARBA00022475"/>
    </source>
</evidence>
<comment type="catalytic activity">
    <reaction evidence="11">
        <text>fluoride(in) = fluoride(out)</text>
        <dbReference type="Rhea" id="RHEA:76159"/>
        <dbReference type="ChEBI" id="CHEBI:17051"/>
    </reaction>
    <physiologicalReaction direction="left-to-right" evidence="11">
        <dbReference type="Rhea" id="RHEA:76160"/>
    </physiologicalReaction>
</comment>
<evidence type="ECO:0000256" key="9">
    <source>
        <dbReference type="ARBA" id="ARBA00023303"/>
    </source>
</evidence>
<keyword evidence="5 12" id="KW-1133">Transmembrane helix</keyword>
<evidence type="ECO:0000256" key="6">
    <source>
        <dbReference type="ARBA" id="ARBA00023053"/>
    </source>
</evidence>
<dbReference type="PANTHER" id="PTHR28259">
    <property type="entry name" value="FLUORIDE EXPORT PROTEIN 1-RELATED"/>
    <property type="match status" value="1"/>
</dbReference>
<dbReference type="NCBIfam" id="NF010792">
    <property type="entry name" value="PRK14196.1"/>
    <property type="match status" value="1"/>
</dbReference>
<comment type="similarity">
    <text evidence="10 12">Belongs to the fluoride channel Fluc/FEX (TC 1.A.43) family.</text>
</comment>
<dbReference type="NCBIfam" id="TIGR00494">
    <property type="entry name" value="crcB"/>
    <property type="match status" value="1"/>
</dbReference>
<evidence type="ECO:0000256" key="5">
    <source>
        <dbReference type="ARBA" id="ARBA00022989"/>
    </source>
</evidence>
<evidence type="ECO:0000313" key="15">
    <source>
        <dbReference type="Proteomes" id="UP000078558"/>
    </source>
</evidence>